<keyword evidence="2" id="KW-1185">Reference proteome</keyword>
<accession>A0ABD2PVF7</accession>
<evidence type="ECO:0000313" key="1">
    <source>
        <dbReference type="EMBL" id="KAL3311430.1"/>
    </source>
</evidence>
<comment type="caution">
    <text evidence="1">The sequence shown here is derived from an EMBL/GenBank/DDBJ whole genome shotgun (WGS) entry which is preliminary data.</text>
</comment>
<dbReference type="EMBL" id="JBJKFK010002236">
    <property type="protein sequence ID" value="KAL3311430.1"/>
    <property type="molecule type" value="Genomic_DNA"/>
</dbReference>
<name>A0ABD2PVF7_9PLAT</name>
<dbReference type="Proteomes" id="UP001626550">
    <property type="component" value="Unassembled WGS sequence"/>
</dbReference>
<protein>
    <submittedName>
        <fullName evidence="1">Uncharacterized protein</fullName>
    </submittedName>
</protein>
<gene>
    <name evidence="1" type="ORF">Ciccas_009989</name>
</gene>
<evidence type="ECO:0000313" key="2">
    <source>
        <dbReference type="Proteomes" id="UP001626550"/>
    </source>
</evidence>
<dbReference type="AlphaFoldDB" id="A0ABD2PVF7"/>
<organism evidence="1 2">
    <name type="scientific">Cichlidogyrus casuarinus</name>
    <dbReference type="NCBI Taxonomy" id="1844966"/>
    <lineage>
        <taxon>Eukaryota</taxon>
        <taxon>Metazoa</taxon>
        <taxon>Spiralia</taxon>
        <taxon>Lophotrochozoa</taxon>
        <taxon>Platyhelminthes</taxon>
        <taxon>Monogenea</taxon>
        <taxon>Monopisthocotylea</taxon>
        <taxon>Dactylogyridea</taxon>
        <taxon>Ancyrocephalidae</taxon>
        <taxon>Cichlidogyrus</taxon>
    </lineage>
</organism>
<reference evidence="1 2" key="1">
    <citation type="submission" date="2024-11" db="EMBL/GenBank/DDBJ databases">
        <title>Adaptive evolution of stress response genes in parasites aligns with host niche diversity.</title>
        <authorList>
            <person name="Hahn C."/>
            <person name="Resl P."/>
        </authorList>
    </citation>
    <scope>NUCLEOTIDE SEQUENCE [LARGE SCALE GENOMIC DNA]</scope>
    <source>
        <strain evidence="1">EGGRZ-B1_66</strain>
        <tissue evidence="1">Body</tissue>
    </source>
</reference>
<sequence>MSKCLNIEQFDPEYALDWLTYIKVTIAISSEATMFSLAWSTIPKKHREPFEPLVESVQQNRTTTPFKDLEKPIKERFAPDEKVKIRKLLVGLRLGNRKRLHCVESEGVQAF</sequence>
<proteinExistence type="predicted"/>